<dbReference type="AlphaFoldDB" id="A0A812R871"/>
<proteinExistence type="predicted"/>
<dbReference type="OrthoDB" id="416422at2759"/>
<evidence type="ECO:0000313" key="1">
    <source>
        <dbReference type="EMBL" id="CAE7424864.1"/>
    </source>
</evidence>
<dbReference type="Proteomes" id="UP000649617">
    <property type="component" value="Unassembled WGS sequence"/>
</dbReference>
<dbReference type="EMBL" id="CAJNIZ010019352">
    <property type="protein sequence ID" value="CAE7424864.1"/>
    <property type="molecule type" value="Genomic_DNA"/>
</dbReference>
<protein>
    <submittedName>
        <fullName evidence="1">Uncharacterized protein</fullName>
    </submittedName>
</protein>
<sequence>MASAIPKRPISLAQSEHEENLDGDLTFEEAIANTDGLKILQLEKPMIVHKQVGSVQIGDLPAKAELTDVLKKKTQFLDVIMNYEGEIDLKHIETLFLQQRYADLPDPIKIKGRVEVAYNMQLVIVPAEDGKHNIVKHIKFVDGTKVLHSTILGMCVGQPLELDFQKHSREGGRAFQYMLEGLGGFQIRCQKLIPAGASNKVPKETEDIRAGFEFIRKHGPQDNSLGEFTTWTEEQVNDPNGPLRKWDRGVIKEYLRCLADSGSQANTISDWPLTLKSLTPWALNHVVGPVLPHLKNHAVVWIGRSEVGKSPVSYTVSAIVSAYWLLQEDRTDQPPMFQTSNHLDYFRKEKGRVTKPRVFDDGNLNMEMPASVKAVTEVSGIDRKTMARWNASSYAKNQLCQVCSNPFDDTAEPPMSNNAVSDEVNFEDFYKLVRPSFHRDFNREDLMGVFKRSVFVVFTNKGIYLRLPGTDTNPVKRISWPCVDTGMISHSARPTYGAYLKGELTNRPSSYDQDLQWSLNLLQSAFDGDNVPMCSTVEGRELLSGRKFIKEIRPTLAGISGTTTYYPDESELPDEERPVKKLKSVKSSTALLGNVSVKKEQVEATGAFPKLSSTRSLRINISDVTNAEGQLSLSQELERVMDEADLDE</sequence>
<gene>
    <name evidence="1" type="ORF">SPIL2461_LOCUS10423</name>
</gene>
<evidence type="ECO:0000313" key="2">
    <source>
        <dbReference type="Proteomes" id="UP000649617"/>
    </source>
</evidence>
<comment type="caution">
    <text evidence="1">The sequence shown here is derived from an EMBL/GenBank/DDBJ whole genome shotgun (WGS) entry which is preliminary data.</text>
</comment>
<name>A0A812R871_SYMPI</name>
<accession>A0A812R871</accession>
<keyword evidence="2" id="KW-1185">Reference proteome</keyword>
<reference evidence="1" key="1">
    <citation type="submission" date="2021-02" db="EMBL/GenBank/DDBJ databases">
        <authorList>
            <person name="Dougan E. K."/>
            <person name="Rhodes N."/>
            <person name="Thang M."/>
            <person name="Chan C."/>
        </authorList>
    </citation>
    <scope>NUCLEOTIDE SEQUENCE</scope>
</reference>
<organism evidence="1 2">
    <name type="scientific">Symbiodinium pilosum</name>
    <name type="common">Dinoflagellate</name>
    <dbReference type="NCBI Taxonomy" id="2952"/>
    <lineage>
        <taxon>Eukaryota</taxon>
        <taxon>Sar</taxon>
        <taxon>Alveolata</taxon>
        <taxon>Dinophyceae</taxon>
        <taxon>Suessiales</taxon>
        <taxon>Symbiodiniaceae</taxon>
        <taxon>Symbiodinium</taxon>
    </lineage>
</organism>